<protein>
    <submittedName>
        <fullName evidence="3">PQQ-like beta-propeller repeat protein</fullName>
    </submittedName>
</protein>
<dbReference type="EMBL" id="JAPDOD010000022">
    <property type="protein sequence ID" value="MDA0162979.1"/>
    <property type="molecule type" value="Genomic_DNA"/>
</dbReference>
<dbReference type="SUPFAM" id="SSF82171">
    <property type="entry name" value="DPP6 N-terminal domain-like"/>
    <property type="match status" value="1"/>
</dbReference>
<dbReference type="InterPro" id="IPR051200">
    <property type="entry name" value="Host-pathogen_enzymatic-act"/>
</dbReference>
<dbReference type="SUPFAM" id="SSF69322">
    <property type="entry name" value="Tricorn protease domain 2"/>
    <property type="match status" value="1"/>
</dbReference>
<gene>
    <name evidence="3" type="ORF">OM076_22090</name>
</gene>
<feature type="signal peptide" evidence="2">
    <location>
        <begin position="1"/>
        <end position="24"/>
    </location>
</feature>
<dbReference type="Proteomes" id="UP001149140">
    <property type="component" value="Unassembled WGS sequence"/>
</dbReference>
<dbReference type="RefSeq" id="WP_270042220.1">
    <property type="nucleotide sequence ID" value="NZ_JAPDOD010000022.1"/>
</dbReference>
<feature type="compositionally biased region" description="Pro residues" evidence="1">
    <location>
        <begin position="782"/>
        <end position="794"/>
    </location>
</feature>
<sequence length="802" mass="79920">MNPERFLVAALAGLALLAPATAAADLSSLPDLSAANPNRTALAIAVNGSRTYVATERATMFATRTFGTAVVSPVSGALRAVPDDAGLGVIDDAVADPAGGWYVAGESGVRHLRADGTVDPLFSVAVGGFIRSIALSPDGATLWLAGNLSTVDGALRRAVAAVATSDGALRAFNASEAAEGWEVAQEGGVLYFAGRSSTGAALLALDAGTGAVLARGPAGTAGALVAAPGTVYVSLINADRPGAEVTAYATPGLQERWTRADRDPDSLVLSPDGGTLYMSAPLGALRTDTGALLDWAPRGFTGDPGELALSRDGSVAYVTNAFKPGWPSQGAVALSTTDAAVLAWLPNVAGDLYTVAVAAGGGSVLLGASSAGSVRAERAALLDETGQPVPWSDGAFADGSVATAAAIDAAGAVYTAREGGDDGSVSATTPDGTLRWRVPLTGTANAVALSSDQHTLYVGGAFSAPRSGLAAIDTATGAVLPWAPVVTGGPVATLATHGDAVYAGGRFDAPRKDLAAFDGRTGALLGFDARVNAEEGRIADLELSPDGSRLYLVGSYQGIAGRATTGAVALRTTDATVAWSTSYGGAQIAASPDGRTVVLGGGFEDPITHEYRWLLALDGTTGAKLGWDAGPGFQGDDGAAISEIVFDPDGHTLHAGGDSSYRTARGFISGYCVRFGGDRDAATPLNHAAPRVVGSATANAFVACDPGAWSGDPAAYAFGWRVGGVAVPGADTRSLLLTAADAGLPVQCEVAAGGPAAGSAPVTIVAGPAGSTPAPRRVGQPAPTPAPGPVPIAPIRPKVRGK</sequence>
<dbReference type="PANTHER" id="PTHR47197">
    <property type="entry name" value="PROTEIN NIRF"/>
    <property type="match status" value="1"/>
</dbReference>
<evidence type="ECO:0000313" key="3">
    <source>
        <dbReference type="EMBL" id="MDA0162979.1"/>
    </source>
</evidence>
<dbReference type="AlphaFoldDB" id="A0A9X3MUK3"/>
<evidence type="ECO:0000256" key="1">
    <source>
        <dbReference type="SAM" id="MobiDB-lite"/>
    </source>
</evidence>
<dbReference type="InterPro" id="IPR015943">
    <property type="entry name" value="WD40/YVTN_repeat-like_dom_sf"/>
</dbReference>
<dbReference type="Gene3D" id="2.130.10.10">
    <property type="entry name" value="YVTN repeat-like/Quinoprotein amine dehydrogenase"/>
    <property type="match status" value="2"/>
</dbReference>
<feature type="chain" id="PRO_5040802844" evidence="2">
    <location>
        <begin position="25"/>
        <end position="802"/>
    </location>
</feature>
<reference evidence="3" key="1">
    <citation type="submission" date="2022-10" db="EMBL/GenBank/DDBJ databases">
        <title>The WGS of Solirubrobacter ginsenosidimutans DSM 21036.</title>
        <authorList>
            <person name="Jiang Z."/>
        </authorList>
    </citation>
    <scope>NUCLEOTIDE SEQUENCE</scope>
    <source>
        <strain evidence="3">DSM 21036</strain>
    </source>
</reference>
<evidence type="ECO:0000256" key="2">
    <source>
        <dbReference type="SAM" id="SignalP"/>
    </source>
</evidence>
<name>A0A9X3MUK3_9ACTN</name>
<proteinExistence type="predicted"/>
<comment type="caution">
    <text evidence="3">The sequence shown here is derived from an EMBL/GenBank/DDBJ whole genome shotgun (WGS) entry which is preliminary data.</text>
</comment>
<keyword evidence="4" id="KW-1185">Reference proteome</keyword>
<accession>A0A9X3MUK3</accession>
<evidence type="ECO:0000313" key="4">
    <source>
        <dbReference type="Proteomes" id="UP001149140"/>
    </source>
</evidence>
<dbReference type="SUPFAM" id="SSF75011">
    <property type="entry name" value="3-carboxy-cis,cis-mucoante lactonizing enzyme"/>
    <property type="match status" value="1"/>
</dbReference>
<organism evidence="3 4">
    <name type="scientific">Solirubrobacter ginsenosidimutans</name>
    <dbReference type="NCBI Taxonomy" id="490573"/>
    <lineage>
        <taxon>Bacteria</taxon>
        <taxon>Bacillati</taxon>
        <taxon>Actinomycetota</taxon>
        <taxon>Thermoleophilia</taxon>
        <taxon>Solirubrobacterales</taxon>
        <taxon>Solirubrobacteraceae</taxon>
        <taxon>Solirubrobacter</taxon>
    </lineage>
</organism>
<dbReference type="PANTHER" id="PTHR47197:SF3">
    <property type="entry name" value="DIHYDRO-HEME D1 DEHYDROGENASE"/>
    <property type="match status" value="1"/>
</dbReference>
<keyword evidence="2" id="KW-0732">Signal</keyword>
<feature type="region of interest" description="Disordered" evidence="1">
    <location>
        <begin position="766"/>
        <end position="802"/>
    </location>
</feature>